<organism evidence="2">
    <name type="scientific">Spathaspora passalidarum (strain NRRL Y-27907 / 11-Y1)</name>
    <dbReference type="NCBI Taxonomy" id="619300"/>
    <lineage>
        <taxon>Eukaryota</taxon>
        <taxon>Fungi</taxon>
        <taxon>Dikarya</taxon>
        <taxon>Ascomycota</taxon>
        <taxon>Saccharomycotina</taxon>
        <taxon>Pichiomycetes</taxon>
        <taxon>Debaryomycetaceae</taxon>
        <taxon>Spathaspora</taxon>
    </lineage>
</organism>
<dbReference type="EMBL" id="GL996500">
    <property type="protein sequence ID" value="EGW34034.1"/>
    <property type="molecule type" value="Genomic_DNA"/>
</dbReference>
<name>G3AJY3_SPAPN</name>
<proteinExistence type="predicted"/>
<sequence>MDAKSSIQEKKFALLNVAPTANYKDLGYVIGQVRYWSRIVLIVMCGLCKLRK</sequence>
<dbReference type="Proteomes" id="UP000000709">
    <property type="component" value="Unassembled WGS sequence"/>
</dbReference>
<reference evidence="1 2" key="1">
    <citation type="journal article" date="2011" name="Proc. Natl. Acad. Sci. U.S.A.">
        <title>Comparative genomics of xylose-fermenting fungi for enhanced biofuel production.</title>
        <authorList>
            <person name="Wohlbach D.J."/>
            <person name="Kuo A."/>
            <person name="Sato T.K."/>
            <person name="Potts K.M."/>
            <person name="Salamov A.A."/>
            <person name="LaButti K.M."/>
            <person name="Sun H."/>
            <person name="Clum A."/>
            <person name="Pangilinan J.L."/>
            <person name="Lindquist E.A."/>
            <person name="Lucas S."/>
            <person name="Lapidus A."/>
            <person name="Jin M."/>
            <person name="Gunawan C."/>
            <person name="Balan V."/>
            <person name="Dale B.E."/>
            <person name="Jeffries T.W."/>
            <person name="Zinkel R."/>
            <person name="Barry K.W."/>
            <person name="Grigoriev I.V."/>
            <person name="Gasch A.P."/>
        </authorList>
    </citation>
    <scope>NUCLEOTIDE SEQUENCE [LARGE SCALE GENOMIC DNA]</scope>
    <source>
        <strain evidence="2">NRRL Y-27907 / 11-Y1</strain>
    </source>
</reference>
<accession>G3AJY3</accession>
<dbReference type="InParanoid" id="G3AJY3"/>
<protein>
    <submittedName>
        <fullName evidence="1">Uncharacterized protein</fullName>
    </submittedName>
</protein>
<dbReference type="AlphaFoldDB" id="G3AJY3"/>
<keyword evidence="2" id="KW-1185">Reference proteome</keyword>
<evidence type="ECO:0000313" key="2">
    <source>
        <dbReference type="Proteomes" id="UP000000709"/>
    </source>
</evidence>
<gene>
    <name evidence="1" type="ORF">SPAPADRAFT_59454</name>
</gene>
<dbReference type="KEGG" id="spaa:SPAPADRAFT_59454"/>
<dbReference type="HOGENOM" id="CLU_3088790_0_0_1"/>
<evidence type="ECO:0000313" key="1">
    <source>
        <dbReference type="EMBL" id="EGW34034.1"/>
    </source>
</evidence>
<dbReference type="RefSeq" id="XP_007373618.1">
    <property type="nucleotide sequence ID" value="XM_007373556.1"/>
</dbReference>
<dbReference type="GeneID" id="18872922"/>